<protein>
    <submittedName>
        <fullName evidence="2">Chromo domain-containing protein</fullName>
    </submittedName>
</protein>
<proteinExistence type="predicted"/>
<reference evidence="2" key="1">
    <citation type="submission" date="2016-11" db="UniProtKB">
        <authorList>
            <consortium name="WormBaseParasite"/>
        </authorList>
    </citation>
    <scope>IDENTIFICATION</scope>
    <source>
        <strain evidence="2">KR3021</strain>
    </source>
</reference>
<evidence type="ECO:0000313" key="2">
    <source>
        <dbReference type="WBParaSite" id="RSKR_0000615200.1"/>
    </source>
</evidence>
<accession>A0AC35TZP9</accession>
<organism evidence="1 2">
    <name type="scientific">Rhabditophanes sp. KR3021</name>
    <dbReference type="NCBI Taxonomy" id="114890"/>
    <lineage>
        <taxon>Eukaryota</taxon>
        <taxon>Metazoa</taxon>
        <taxon>Ecdysozoa</taxon>
        <taxon>Nematoda</taxon>
        <taxon>Chromadorea</taxon>
        <taxon>Rhabditida</taxon>
        <taxon>Tylenchina</taxon>
        <taxon>Panagrolaimomorpha</taxon>
        <taxon>Strongyloidoidea</taxon>
        <taxon>Alloionematidae</taxon>
        <taxon>Rhabditophanes</taxon>
    </lineage>
</organism>
<sequence>MAPKNPSKKMYDVDTIIDHRQADRKGHFMFLVKLKNEEGNTPWLKKNKKLVKEYVEKHNLCVPEPEDVQIPNIVNEDDISDLVKVQMAYQDFIDLHSEPLPETNEYIVMLKKMIKYYTEEEENPTPKLLPKRRMGGWTTNVDEHGWPLNPRMLQEQRASTTTSDESSDVYTAEESPNPSIVRKRRQAPGRRIDLCEPMGNIHFCAEQSKNKRFRSKNDPPERTSRHRRPKCIKTIAIHSQSPSDDSSSEEQ</sequence>
<dbReference type="Proteomes" id="UP000095286">
    <property type="component" value="Unplaced"/>
</dbReference>
<name>A0AC35TZP9_9BILA</name>
<evidence type="ECO:0000313" key="1">
    <source>
        <dbReference type="Proteomes" id="UP000095286"/>
    </source>
</evidence>
<dbReference type="WBParaSite" id="RSKR_0000615200.1">
    <property type="protein sequence ID" value="RSKR_0000615200.1"/>
    <property type="gene ID" value="RSKR_0000615200"/>
</dbReference>